<protein>
    <submittedName>
        <fullName evidence="8">Non-homologous end-joining factor 1-like</fullName>
    </submittedName>
</protein>
<dbReference type="InterPro" id="IPR052287">
    <property type="entry name" value="NHEJ_factor"/>
</dbReference>
<keyword evidence="9" id="KW-1185">Reference proteome</keyword>
<keyword evidence="3" id="KW-0234">DNA repair</keyword>
<feature type="compositionally biased region" description="Low complexity" evidence="6">
    <location>
        <begin position="164"/>
        <end position="174"/>
    </location>
</feature>
<dbReference type="InterPro" id="IPR053829">
    <property type="entry name" value="XLF-like_CC"/>
</dbReference>
<feature type="compositionally biased region" description="Polar residues" evidence="6">
    <location>
        <begin position="126"/>
        <end position="137"/>
    </location>
</feature>
<dbReference type="PANTHER" id="PTHR32235:SF1">
    <property type="entry name" value="NON-HOMOLOGOUS END-JOINING FACTOR 1"/>
    <property type="match status" value="1"/>
</dbReference>
<evidence type="ECO:0000256" key="2">
    <source>
        <dbReference type="ARBA" id="ARBA00022763"/>
    </source>
</evidence>
<evidence type="ECO:0000256" key="3">
    <source>
        <dbReference type="ARBA" id="ARBA00023204"/>
    </source>
</evidence>
<dbReference type="PANTHER" id="PTHR32235">
    <property type="entry name" value="NON-HOMOLOGOUS END-JOINING FACTOR 1"/>
    <property type="match status" value="1"/>
</dbReference>
<evidence type="ECO:0000313" key="8">
    <source>
        <dbReference type="EMBL" id="CAB4032751.1"/>
    </source>
</evidence>
<evidence type="ECO:0000256" key="5">
    <source>
        <dbReference type="ARBA" id="ARBA00025747"/>
    </source>
</evidence>
<comment type="similarity">
    <text evidence="5">Belongs to the XRCC4-XLF family. XLF subfamily.</text>
</comment>
<gene>
    <name evidence="8" type="ORF">PACLA_8A088530</name>
</gene>
<dbReference type="Gene3D" id="1.10.287.450">
    <property type="entry name" value="Helix hairpin bin"/>
    <property type="match status" value="1"/>
</dbReference>
<dbReference type="Proteomes" id="UP001152795">
    <property type="component" value="Unassembled WGS sequence"/>
</dbReference>
<evidence type="ECO:0000256" key="4">
    <source>
        <dbReference type="ARBA" id="ARBA00023242"/>
    </source>
</evidence>
<comment type="caution">
    <text evidence="8">The sequence shown here is derived from an EMBL/GenBank/DDBJ whole genome shotgun (WGS) entry which is preliminary data.</text>
</comment>
<keyword evidence="4" id="KW-0539">Nucleus</keyword>
<dbReference type="GO" id="GO:0032807">
    <property type="term" value="C:DNA ligase IV complex"/>
    <property type="evidence" value="ECO:0007669"/>
    <property type="project" value="TreeGrafter"/>
</dbReference>
<feature type="non-terminal residue" evidence="8">
    <location>
        <position position="1"/>
    </location>
</feature>
<dbReference type="EMBL" id="CACRXK020018661">
    <property type="protein sequence ID" value="CAB4032751.1"/>
    <property type="molecule type" value="Genomic_DNA"/>
</dbReference>
<name>A0A7D9JN10_PARCT</name>
<dbReference type="Pfam" id="PF21928">
    <property type="entry name" value="XLF_CC"/>
    <property type="match status" value="1"/>
</dbReference>
<feature type="region of interest" description="Disordered" evidence="6">
    <location>
        <begin position="126"/>
        <end position="174"/>
    </location>
</feature>
<organism evidence="8 9">
    <name type="scientific">Paramuricea clavata</name>
    <name type="common">Red gorgonian</name>
    <name type="synonym">Violescent sea-whip</name>
    <dbReference type="NCBI Taxonomy" id="317549"/>
    <lineage>
        <taxon>Eukaryota</taxon>
        <taxon>Metazoa</taxon>
        <taxon>Cnidaria</taxon>
        <taxon>Anthozoa</taxon>
        <taxon>Octocorallia</taxon>
        <taxon>Malacalcyonacea</taxon>
        <taxon>Plexauridae</taxon>
        <taxon>Paramuricea</taxon>
    </lineage>
</organism>
<dbReference type="AlphaFoldDB" id="A0A7D9JN10"/>
<evidence type="ECO:0000313" key="9">
    <source>
        <dbReference type="Proteomes" id="UP001152795"/>
    </source>
</evidence>
<accession>A0A7D9JN10</accession>
<evidence type="ECO:0000256" key="6">
    <source>
        <dbReference type="SAM" id="MobiDB-lite"/>
    </source>
</evidence>
<feature type="domain" description="XLF-like coiled-coil region" evidence="7">
    <location>
        <begin position="2"/>
        <end position="46"/>
    </location>
</feature>
<evidence type="ECO:0000259" key="7">
    <source>
        <dbReference type="Pfam" id="PF21928"/>
    </source>
</evidence>
<evidence type="ECO:0000256" key="1">
    <source>
        <dbReference type="ARBA" id="ARBA00004123"/>
    </source>
</evidence>
<sequence>MMKDYLVFPLLSIVGELQRRQDELFKILKKKDYEIQEYKNTGAVLSRKSFETQPFLQDDFTKRMTVSEGFLQVVENCAEKACEEENQELYKQVMIKRKWIEFRNNPVVTEEGTFGTVGDSQGFGLSSVSGNAGSSWDTKLPPSLLAETSPVKRSPLRSPEKSPNKSSPEKSPSQ</sequence>
<comment type="subcellular location">
    <subcellularLocation>
        <location evidence="1">Nucleus</location>
    </subcellularLocation>
</comment>
<dbReference type="GO" id="GO:0006303">
    <property type="term" value="P:double-strand break repair via nonhomologous end joining"/>
    <property type="evidence" value="ECO:0007669"/>
    <property type="project" value="TreeGrafter"/>
</dbReference>
<proteinExistence type="inferred from homology"/>
<dbReference type="OrthoDB" id="5964017at2759"/>
<dbReference type="GO" id="GO:0045027">
    <property type="term" value="F:DNA end binding"/>
    <property type="evidence" value="ECO:0007669"/>
    <property type="project" value="TreeGrafter"/>
</dbReference>
<reference evidence="8" key="1">
    <citation type="submission" date="2020-04" db="EMBL/GenBank/DDBJ databases">
        <authorList>
            <person name="Alioto T."/>
            <person name="Alioto T."/>
            <person name="Gomez Garrido J."/>
        </authorList>
    </citation>
    <scope>NUCLEOTIDE SEQUENCE</scope>
    <source>
        <strain evidence="8">A484AB</strain>
    </source>
</reference>
<keyword evidence="2" id="KW-0227">DNA damage</keyword>